<accession>A0A7K1KQ56</accession>
<dbReference type="NCBIfam" id="NF045580">
    <property type="entry name" value="symport_access"/>
    <property type="match status" value="1"/>
</dbReference>
<dbReference type="Proteomes" id="UP000461162">
    <property type="component" value="Unassembled WGS sequence"/>
</dbReference>
<evidence type="ECO:0000313" key="1">
    <source>
        <dbReference type="EMBL" id="MUM78236.1"/>
    </source>
</evidence>
<protein>
    <submittedName>
        <fullName evidence="1">Uncharacterized protein</fullName>
    </submittedName>
</protein>
<name>A0A7K1KQ56_9BACT</name>
<reference evidence="1 2" key="1">
    <citation type="submission" date="2019-11" db="EMBL/GenBank/DDBJ databases">
        <title>Pseudodesulfovibrio alkaliphilus, sp. nov., an alkaliphilic sulfate-reducing bacteria from mud volcano of Taman peninsula, Russia.</title>
        <authorList>
            <person name="Frolova A."/>
            <person name="Merkel A.Y."/>
            <person name="Slobodkin A.I."/>
        </authorList>
    </citation>
    <scope>NUCLEOTIDE SEQUENCE [LARGE SCALE GENOMIC DNA]</scope>
    <source>
        <strain evidence="1 2">F-1</strain>
    </source>
</reference>
<organism evidence="1 2">
    <name type="scientific">Pseudodesulfovibrio alkaliphilus</name>
    <dbReference type="NCBI Taxonomy" id="2661613"/>
    <lineage>
        <taxon>Bacteria</taxon>
        <taxon>Pseudomonadati</taxon>
        <taxon>Thermodesulfobacteriota</taxon>
        <taxon>Desulfovibrionia</taxon>
        <taxon>Desulfovibrionales</taxon>
        <taxon>Desulfovibrionaceae</taxon>
    </lineage>
</organism>
<dbReference type="EMBL" id="WODC01000007">
    <property type="protein sequence ID" value="MUM78236.1"/>
    <property type="molecule type" value="Genomic_DNA"/>
</dbReference>
<sequence>MMMGLGSAEIALAFWLSIGSAALCVVYGIVNWNNKGAEPGRAASEEDA</sequence>
<gene>
    <name evidence="1" type="ORF">GKC30_11370</name>
</gene>
<evidence type="ECO:0000313" key="2">
    <source>
        <dbReference type="Proteomes" id="UP000461162"/>
    </source>
</evidence>
<dbReference type="RefSeq" id="WP_155934854.1">
    <property type="nucleotide sequence ID" value="NZ_WODC01000007.1"/>
</dbReference>
<dbReference type="AlphaFoldDB" id="A0A7K1KQ56"/>
<proteinExistence type="predicted"/>
<keyword evidence="2" id="KW-1185">Reference proteome</keyword>
<dbReference type="InterPro" id="IPR054615">
    <property type="entry name" value="Symport_access"/>
</dbReference>
<comment type="caution">
    <text evidence="1">The sequence shown here is derived from an EMBL/GenBank/DDBJ whole genome shotgun (WGS) entry which is preliminary data.</text>
</comment>